<sequence>VQNVDSTLEQVIYNTVTTSRQPSLPARFQISAKFSSIAGDQPAV</sequence>
<accession>A0A382V4H8</accession>
<name>A0A382V4H8_9ZZZZ</name>
<feature type="non-terminal residue" evidence="1">
    <location>
        <position position="1"/>
    </location>
</feature>
<dbReference type="AlphaFoldDB" id="A0A382V4H8"/>
<gene>
    <name evidence="1" type="ORF">METZ01_LOCUS393799</name>
</gene>
<reference evidence="1" key="1">
    <citation type="submission" date="2018-05" db="EMBL/GenBank/DDBJ databases">
        <authorList>
            <person name="Lanie J.A."/>
            <person name="Ng W.-L."/>
            <person name="Kazmierczak K.M."/>
            <person name="Andrzejewski T.M."/>
            <person name="Davidsen T.M."/>
            <person name="Wayne K.J."/>
            <person name="Tettelin H."/>
            <person name="Glass J.I."/>
            <person name="Rusch D."/>
            <person name="Podicherti R."/>
            <person name="Tsui H.-C.T."/>
            <person name="Winkler M.E."/>
        </authorList>
    </citation>
    <scope>NUCLEOTIDE SEQUENCE</scope>
</reference>
<dbReference type="EMBL" id="UINC01148826">
    <property type="protein sequence ID" value="SVD40945.1"/>
    <property type="molecule type" value="Genomic_DNA"/>
</dbReference>
<feature type="non-terminal residue" evidence="1">
    <location>
        <position position="44"/>
    </location>
</feature>
<organism evidence="1">
    <name type="scientific">marine metagenome</name>
    <dbReference type="NCBI Taxonomy" id="408172"/>
    <lineage>
        <taxon>unclassified sequences</taxon>
        <taxon>metagenomes</taxon>
        <taxon>ecological metagenomes</taxon>
    </lineage>
</organism>
<evidence type="ECO:0000313" key="1">
    <source>
        <dbReference type="EMBL" id="SVD40945.1"/>
    </source>
</evidence>
<proteinExistence type="predicted"/>
<protein>
    <submittedName>
        <fullName evidence="1">Uncharacterized protein</fullName>
    </submittedName>
</protein>